<dbReference type="CDD" id="cd16378">
    <property type="entry name" value="CcmH_N"/>
    <property type="match status" value="1"/>
</dbReference>
<evidence type="ECO:0000259" key="8">
    <source>
        <dbReference type="Pfam" id="PF03918"/>
    </source>
</evidence>
<comment type="function">
    <text evidence="7">Possible subunit of a heme lyase.</text>
</comment>
<reference evidence="9 10" key="1">
    <citation type="submission" date="2024-04" db="EMBL/GenBank/DDBJ databases">
        <title>Novel species of the genus Ideonella isolated from streams.</title>
        <authorList>
            <person name="Lu H."/>
        </authorList>
    </citation>
    <scope>NUCLEOTIDE SEQUENCE [LARGE SCALE GENOMIC DNA]</scope>
    <source>
        <strain evidence="9 10">DXS22W</strain>
    </source>
</reference>
<organism evidence="9 10">
    <name type="scientific">Pseudaquabacterium inlustre</name>
    <dbReference type="NCBI Taxonomy" id="2984192"/>
    <lineage>
        <taxon>Bacteria</taxon>
        <taxon>Pseudomonadati</taxon>
        <taxon>Pseudomonadota</taxon>
        <taxon>Betaproteobacteria</taxon>
        <taxon>Burkholderiales</taxon>
        <taxon>Sphaerotilaceae</taxon>
        <taxon>Pseudaquabacterium</taxon>
    </lineage>
</organism>
<dbReference type="Pfam" id="PF03918">
    <property type="entry name" value="CcmH"/>
    <property type="match status" value="1"/>
</dbReference>
<feature type="chain" id="PRO_5044981433" description="Cytochrome c-type biogenesis protein" evidence="7">
    <location>
        <begin position="26"/>
        <end position="160"/>
    </location>
</feature>
<keyword evidence="2 7" id="KW-0349">Heme</keyword>
<name>A0ABU9CDJ1_9BURK</name>
<keyword evidence="7" id="KW-1133">Transmembrane helix</keyword>
<dbReference type="InterPro" id="IPR038297">
    <property type="entry name" value="CcmH/CycL/NrfF/Ccl2_sf"/>
</dbReference>
<evidence type="ECO:0000256" key="2">
    <source>
        <dbReference type="ARBA" id="ARBA00022617"/>
    </source>
</evidence>
<keyword evidence="10" id="KW-1185">Reference proteome</keyword>
<evidence type="ECO:0000313" key="10">
    <source>
        <dbReference type="Proteomes" id="UP001365405"/>
    </source>
</evidence>
<dbReference type="InterPro" id="IPR051263">
    <property type="entry name" value="C-type_cytochrome_biogenesis"/>
</dbReference>
<evidence type="ECO:0000313" key="9">
    <source>
        <dbReference type="EMBL" id="MEK8049773.1"/>
    </source>
</evidence>
<protein>
    <recommendedName>
        <fullName evidence="7">Cytochrome c-type biogenesis protein</fullName>
    </recommendedName>
</protein>
<evidence type="ECO:0000256" key="6">
    <source>
        <dbReference type="ARBA" id="ARBA00023004"/>
    </source>
</evidence>
<keyword evidence="4 7" id="KW-0732">Signal</keyword>
<keyword evidence="7" id="KW-0812">Transmembrane</keyword>
<comment type="caution">
    <text evidence="9">The sequence shown here is derived from an EMBL/GenBank/DDBJ whole genome shotgun (WGS) entry which is preliminary data.</text>
</comment>
<dbReference type="Proteomes" id="UP001365405">
    <property type="component" value="Unassembled WGS sequence"/>
</dbReference>
<dbReference type="RefSeq" id="WP_341409452.1">
    <property type="nucleotide sequence ID" value="NZ_JBBUTH010000003.1"/>
</dbReference>
<feature type="domain" description="CcmH/CycL/Ccl2/NrfF N-terminal" evidence="8">
    <location>
        <begin position="30"/>
        <end position="146"/>
    </location>
</feature>
<accession>A0ABU9CDJ1</accession>
<dbReference type="Gene3D" id="1.10.8.640">
    <property type="entry name" value="Cytochrome C biogenesis protein"/>
    <property type="match status" value="1"/>
</dbReference>
<sequence>MLELHRPAAALCLVAALALPGLATAQPASAPASTEAPSAAIDPALEARMMALAAELRCLVCQNQTIADSHAGLAEDLRRQIREMLARGLSDQQVRDYMTARYGDFVLYRPPFKASTALLWAGPGVLLVAALGTLAAVLRRRQRLGDQAFDPETPDDDEPR</sequence>
<evidence type="ECO:0000256" key="1">
    <source>
        <dbReference type="ARBA" id="ARBA00010342"/>
    </source>
</evidence>
<keyword evidence="7" id="KW-0472">Membrane</keyword>
<gene>
    <name evidence="9" type="ORF">AACH10_05960</name>
</gene>
<feature type="signal peptide" evidence="7">
    <location>
        <begin position="1"/>
        <end position="25"/>
    </location>
</feature>
<evidence type="ECO:0000256" key="4">
    <source>
        <dbReference type="ARBA" id="ARBA00022729"/>
    </source>
</evidence>
<keyword evidence="3 7" id="KW-0479">Metal-binding</keyword>
<comment type="similarity">
    <text evidence="1 7">Belongs to the CcmH/CycL/Ccl2/NrfF family.</text>
</comment>
<evidence type="ECO:0000256" key="7">
    <source>
        <dbReference type="RuleBase" id="RU364112"/>
    </source>
</evidence>
<keyword evidence="5" id="KW-0201">Cytochrome c-type biogenesis</keyword>
<keyword evidence="6 7" id="KW-0408">Iron</keyword>
<dbReference type="InterPro" id="IPR005616">
    <property type="entry name" value="CcmH/CycL/Ccl2/NrfF_N"/>
</dbReference>
<dbReference type="PANTHER" id="PTHR47870:SF1">
    <property type="entry name" value="CYTOCHROME C-TYPE BIOGENESIS PROTEIN CCMH"/>
    <property type="match status" value="1"/>
</dbReference>
<evidence type="ECO:0000256" key="3">
    <source>
        <dbReference type="ARBA" id="ARBA00022723"/>
    </source>
</evidence>
<dbReference type="PANTHER" id="PTHR47870">
    <property type="entry name" value="CYTOCHROME C-TYPE BIOGENESIS PROTEIN CCMH"/>
    <property type="match status" value="1"/>
</dbReference>
<evidence type="ECO:0000256" key="5">
    <source>
        <dbReference type="ARBA" id="ARBA00022748"/>
    </source>
</evidence>
<dbReference type="EMBL" id="JBBUTH010000003">
    <property type="protein sequence ID" value="MEK8049773.1"/>
    <property type="molecule type" value="Genomic_DNA"/>
</dbReference>
<feature type="transmembrane region" description="Helical" evidence="7">
    <location>
        <begin position="117"/>
        <end position="138"/>
    </location>
</feature>
<proteinExistence type="inferred from homology"/>